<protein>
    <recommendedName>
        <fullName evidence="4">Alginate export domain-containing protein</fullName>
    </recommendedName>
</protein>
<name>A0A9D8PQ61_9DELT</name>
<reference evidence="2" key="2">
    <citation type="submission" date="2021-01" db="EMBL/GenBank/DDBJ databases">
        <authorList>
            <person name="Hahn C.R."/>
            <person name="Youssef N.H."/>
            <person name="Elshahed M."/>
        </authorList>
    </citation>
    <scope>NUCLEOTIDE SEQUENCE</scope>
    <source>
        <strain evidence="2">Zod_Metabat.24</strain>
    </source>
</reference>
<dbReference type="Proteomes" id="UP000809273">
    <property type="component" value="Unassembled WGS sequence"/>
</dbReference>
<dbReference type="AlphaFoldDB" id="A0A9D8PQ61"/>
<organism evidence="2 3">
    <name type="scientific">Candidatus Zymogenus saltonus</name>
    <dbReference type="NCBI Taxonomy" id="2844893"/>
    <lineage>
        <taxon>Bacteria</taxon>
        <taxon>Deltaproteobacteria</taxon>
        <taxon>Candidatus Zymogenia</taxon>
        <taxon>Candidatus Zymogeniales</taxon>
        <taxon>Candidatus Zymogenaceae</taxon>
        <taxon>Candidatus Zymogenus</taxon>
    </lineage>
</organism>
<dbReference type="Gene3D" id="2.40.160.100">
    <property type="match status" value="1"/>
</dbReference>
<evidence type="ECO:0000313" key="3">
    <source>
        <dbReference type="Proteomes" id="UP000809273"/>
    </source>
</evidence>
<evidence type="ECO:0008006" key="4">
    <source>
        <dbReference type="Google" id="ProtNLM"/>
    </source>
</evidence>
<reference evidence="2" key="1">
    <citation type="journal article" date="2021" name="Environ. Microbiol.">
        <title>Genomic characterization of three novel Desulfobacterota classes expand the metabolic and phylogenetic diversity of the phylum.</title>
        <authorList>
            <person name="Murphy C.L."/>
            <person name="Biggerstaff J."/>
            <person name="Eichhorn A."/>
            <person name="Ewing E."/>
            <person name="Shahan R."/>
            <person name="Soriano D."/>
            <person name="Stewart S."/>
            <person name="VanMol K."/>
            <person name="Walker R."/>
            <person name="Walters P."/>
            <person name="Elshahed M.S."/>
            <person name="Youssef N.H."/>
        </authorList>
    </citation>
    <scope>NUCLEOTIDE SEQUENCE</scope>
    <source>
        <strain evidence="2">Zod_Metabat.24</strain>
    </source>
</reference>
<keyword evidence="1" id="KW-0732">Signal</keyword>
<sequence length="659" mass="72048">MKRFLIFVLTISILLLLLLPSMAAETTISGTYRIRSVMDYNWDKKMEDGAGLGPSHDNPLYTGYFDQRFRVKLTHTRSEFLKAVVIADIVEDTWGQERSLRWNNYTGSALTGNSGFINTAYIEAITPIGLIRAGGNLEDKFGHGTWVDSSFMGTGTTDYGVTYGMKVDNVIAALTYIKYVDFIQPVLNNITGGAPPANTFFRTWPGRPIDEIGGSGTSNYNVDMDTFVLTVQYITDDVKAGLLFQMVLDPRSVASGLLVKTITDQASLPNGSTFAGEGGAGGLFAVAPLGISAPGYGALGPTASFFDAGAGELYVVPLWPTPASAFPGQNFGLDAISNVGYNLGLGTMGMYGVKAYTVATYVDLKFFDDRLQFKAEYDRVFGWAKINAYGKGYNAFLNNIQNMVPGIGVTPGPTTMGSAATWFMGTTLLPGQRVPDEIGIDSTNIYLDLSYNTDLFTVGAAFLYGSGEKWWHPFTQSHKALNTTGNDDFHWSNIIVSGDWSFLNSGAPLGLGNCQENVTSAKIYWSVTPFESLDIHGAFVWAKYTEPVGRYAMDENFNLVSNWNAFYGHPMNYAYGNYATLPTAASPAGDSIIPAGIDDDLGWEIDLGITWTIMEGLTLNSEFGVLFTGDAFDYRNTVTGEREEWGEIYRWVNTLTFEF</sequence>
<evidence type="ECO:0000313" key="2">
    <source>
        <dbReference type="EMBL" id="MBN1574834.1"/>
    </source>
</evidence>
<evidence type="ECO:0000256" key="1">
    <source>
        <dbReference type="SAM" id="SignalP"/>
    </source>
</evidence>
<feature type="signal peptide" evidence="1">
    <location>
        <begin position="1"/>
        <end position="23"/>
    </location>
</feature>
<comment type="caution">
    <text evidence="2">The sequence shown here is derived from an EMBL/GenBank/DDBJ whole genome shotgun (WGS) entry which is preliminary data.</text>
</comment>
<accession>A0A9D8PQ61</accession>
<gene>
    <name evidence="2" type="ORF">JW984_16685</name>
</gene>
<feature type="chain" id="PRO_5038395695" description="Alginate export domain-containing protein" evidence="1">
    <location>
        <begin position="24"/>
        <end position="659"/>
    </location>
</feature>
<proteinExistence type="predicted"/>
<dbReference type="EMBL" id="JAFGIX010000090">
    <property type="protein sequence ID" value="MBN1574834.1"/>
    <property type="molecule type" value="Genomic_DNA"/>
</dbReference>
<dbReference type="InterPro" id="IPR053728">
    <property type="entry name" value="Alginate_Permeability_Chnl"/>
</dbReference>